<protein>
    <recommendedName>
        <fullName evidence="12">Peroxidase</fullName>
        <ecNumber evidence="12">1.11.1.-</ecNumber>
    </recommendedName>
</protein>
<feature type="disulfide bond" evidence="11">
    <location>
        <begin position="211"/>
        <end position="465"/>
    </location>
</feature>
<feature type="compositionally biased region" description="Low complexity" evidence="13">
    <location>
        <begin position="815"/>
        <end position="827"/>
    </location>
</feature>
<dbReference type="SUPFAM" id="SSF48113">
    <property type="entry name" value="Heme-dependent peroxidases"/>
    <property type="match status" value="1"/>
</dbReference>
<feature type="compositionally biased region" description="Low complexity" evidence="13">
    <location>
        <begin position="1015"/>
        <end position="1033"/>
    </location>
</feature>
<feature type="region of interest" description="Disordered" evidence="13">
    <location>
        <begin position="1086"/>
        <end position="1268"/>
    </location>
</feature>
<proteinExistence type="inferred from homology"/>
<evidence type="ECO:0000256" key="3">
    <source>
        <dbReference type="ARBA" id="ARBA00022617"/>
    </source>
</evidence>
<keyword evidence="9 12" id="KW-0106">Calcium</keyword>
<evidence type="ECO:0000256" key="11">
    <source>
        <dbReference type="PIRSR" id="PIRSR601621-4"/>
    </source>
</evidence>
<sequence length="1337" mass="139001">MRPPPLLAVLLLTSEVKAHLHNEVSFEIKVRDAREQRRQRWTRYSISAAKNRRSRGRRQDVPVDAAMLSNIVGSIADGTVVGPLNLPVGGNEPPVVDIQQGPPEIEIPAVVGAGTIGDLQAEEPEAELPLAEQPEEVSPEEELPEEELPEVGDDGPDGGLIGDLNDGILSPEGQNIADILLGNGKTTEENFEIGTRPGFDDHTDCDGKDPCCRWYYISKDLTAVFHNADGTCNSLARQSIRMGFHDAGTWSAKLAASGKNNGGADGSLVLFGELSRPENFGMEGAVDLASRLYHTYNVTMADLIQYMANHAVVSCPLGPRVRTYVGRKDATEAAPEGLLPSVHAPADELIALFADKTISAHELTALMGAHSTSTQSNVDASKAGYPQDTTPGVWDVNYYNETLDATENGCIFKLESDVKLSKHPAMAVEWQKFVGGQAHWNADYAKAYLRLSLLGVNNINELKECTLTLPAQQATAPKDSDLNVSGKCTASSSSSLISSSTITIPNTTNNPLSITEILNLNTTGIETLPSSAKGFSTLSEPLPLAPETSSVLLPGSTMSLEEAVPSSDIATPETTSLLLVSESLASSVVTTTVDGALETSLMSNSPISVTLASTGDAVSTTKEMPISVSEALASIYLGVTESQQQADGLSTILTYSSSLGAPQTITSLPIETSTMVSPSGLPETTTESDDSTPTSSELVTLSSSGSAIEPSSAATSHSSTEVAETSTAVSSASINESTLFNTIQDITISSPTTTQASSGSLVSNQITNSVSNQDLSTCSVPSSAASVPMGEPTGTFTDELSTPANDAPSVQAPQPSNDSISSPSDTSAYKSTSYEAAMPTETPISTQLLQVGAIRSSSAHEDFVSTTSFSSIFPTASTPRSQMSSSASSSQPTMLARLSSSMTITYIPMSTNSLLKTIQSPDLNPLSALQSLPHSTTPSRPSSTTTLSSKTGSSGADTRSMASTSKSLSLLTKSRQFTMTTLTRPTSTSRRLSSSGITGKMSATTGERSSSVAKTLTISKTTRRSSSTQRPASVSHPTGSMATKTRGKVTRASISTSKAVTAQTALDRATMRSSASVTRLFTLQQFSKPPKASSTNICSTTKPIPASKSASTRKTSSSSSRALTTSTPHTLSTKTKCSSTESAAIREAGRPLSKLFDTKASSRPTSNTVPRPMPASSSGSSESIKADSRPATSLARSSAPASKSSTLNAISKPNSSRPSTSVPSSSTAASRSSTRATTSQSTATPKSSASALGPSSSYSTGKSAHTSSSSKYAGAAVSSTPISASTSKSSSSPTSSSTACSKMSVPVSGTYIASMRCWSTSSASATTKTTITTTRIL</sequence>
<dbReference type="Gene3D" id="1.10.520.10">
    <property type="match status" value="1"/>
</dbReference>
<dbReference type="CDD" id="cd00692">
    <property type="entry name" value="ligninase"/>
    <property type="match status" value="1"/>
</dbReference>
<feature type="binding site" evidence="9">
    <location>
        <position position="390"/>
    </location>
    <ligand>
        <name>Ca(2+)</name>
        <dbReference type="ChEBI" id="CHEBI:29108"/>
        <label>2</label>
    </ligand>
</feature>
<dbReference type="Proteomes" id="UP000663193">
    <property type="component" value="Chromosome 14"/>
</dbReference>
<feature type="compositionally biased region" description="Low complexity" evidence="13">
    <location>
        <begin position="931"/>
        <end position="954"/>
    </location>
</feature>
<evidence type="ECO:0000256" key="2">
    <source>
        <dbReference type="ARBA" id="ARBA00022559"/>
    </source>
</evidence>
<feature type="disulfide bond" evidence="11">
    <location>
        <begin position="232"/>
        <end position="315"/>
    </location>
</feature>
<dbReference type="PRINTS" id="PR00458">
    <property type="entry name" value="PEROXIDASE"/>
</dbReference>
<dbReference type="EC" id="1.11.1.-" evidence="12"/>
<evidence type="ECO:0000256" key="9">
    <source>
        <dbReference type="PIRSR" id="PIRSR601621-2"/>
    </source>
</evidence>
<feature type="region of interest" description="Disordered" evidence="13">
    <location>
        <begin position="772"/>
        <end position="833"/>
    </location>
</feature>
<feature type="site" description="Transition state stabilizer" evidence="10">
    <location>
        <position position="241"/>
    </location>
</feature>
<organism evidence="15 16">
    <name type="scientific">Phaeosphaeria nodorum (strain SN15 / ATCC MYA-4574 / FGSC 10173)</name>
    <name type="common">Glume blotch fungus</name>
    <name type="synonym">Parastagonospora nodorum</name>
    <dbReference type="NCBI Taxonomy" id="321614"/>
    <lineage>
        <taxon>Eukaryota</taxon>
        <taxon>Fungi</taxon>
        <taxon>Dikarya</taxon>
        <taxon>Ascomycota</taxon>
        <taxon>Pezizomycotina</taxon>
        <taxon>Dothideomycetes</taxon>
        <taxon>Pleosporomycetidae</taxon>
        <taxon>Pleosporales</taxon>
        <taxon>Pleosporineae</taxon>
        <taxon>Phaeosphaeriaceae</taxon>
        <taxon>Parastagonospora</taxon>
    </lineage>
</organism>
<feature type="compositionally biased region" description="Acidic residues" evidence="13">
    <location>
        <begin position="133"/>
        <end position="155"/>
    </location>
</feature>
<feature type="compositionally biased region" description="Polar residues" evidence="13">
    <location>
        <begin position="1052"/>
        <end position="1062"/>
    </location>
</feature>
<evidence type="ECO:0000256" key="6">
    <source>
        <dbReference type="ARBA" id="ARBA00023004"/>
    </source>
</evidence>
<dbReference type="FunFam" id="1.10.520.10:FF:000021">
    <property type="entry name" value="Peroxidase"/>
    <property type="match status" value="1"/>
</dbReference>
<keyword evidence="16" id="KW-1185">Reference proteome</keyword>
<dbReference type="PROSITE" id="PS00436">
    <property type="entry name" value="PEROXIDASE_2"/>
    <property type="match status" value="1"/>
</dbReference>
<evidence type="ECO:0000256" key="12">
    <source>
        <dbReference type="RuleBase" id="RU363051"/>
    </source>
</evidence>
<keyword evidence="11" id="KW-1015">Disulfide bond</keyword>
<evidence type="ECO:0000256" key="13">
    <source>
        <dbReference type="SAM" id="MobiDB-lite"/>
    </source>
</evidence>
<evidence type="ECO:0000256" key="5">
    <source>
        <dbReference type="ARBA" id="ARBA00023002"/>
    </source>
</evidence>
<accession>A0A7U2I5V2</accession>
<evidence type="ECO:0000256" key="10">
    <source>
        <dbReference type="PIRSR" id="PIRSR601621-3"/>
    </source>
</evidence>
<feature type="compositionally biased region" description="Polar residues" evidence="13">
    <location>
        <begin position="1190"/>
        <end position="1214"/>
    </location>
</feature>
<dbReference type="GO" id="GO:0004601">
    <property type="term" value="F:peroxidase activity"/>
    <property type="evidence" value="ECO:0007669"/>
    <property type="project" value="UniProtKB-KW"/>
</dbReference>
<dbReference type="VEuPathDB" id="FungiDB:JI435_116390"/>
<dbReference type="PANTHER" id="PTHR31356:SF66">
    <property type="entry name" value="CATALASE-PEROXIDASE"/>
    <property type="match status" value="1"/>
</dbReference>
<feature type="binding site" evidence="9">
    <location>
        <position position="395"/>
    </location>
    <ligand>
        <name>Ca(2+)</name>
        <dbReference type="ChEBI" id="CHEBI:29108"/>
        <label>2</label>
    </ligand>
</feature>
<reference evidence="16" key="1">
    <citation type="journal article" date="2021" name="BMC Genomics">
        <title>Chromosome-level genome assembly and manually-curated proteome of model necrotroph Parastagonospora nodorum Sn15 reveals a genome-wide trove of candidate effector homologs, and redundancy of virulence-related functions within an accessory chromosome.</title>
        <authorList>
            <person name="Bertazzoni S."/>
            <person name="Jones D.A.B."/>
            <person name="Phan H.T."/>
            <person name="Tan K.-C."/>
            <person name="Hane J.K."/>
        </authorList>
    </citation>
    <scope>NUCLEOTIDE SEQUENCE [LARGE SCALE GENOMIC DNA]</scope>
    <source>
        <strain evidence="16">SN15 / ATCC MYA-4574 / FGSC 10173)</strain>
    </source>
</reference>
<feature type="compositionally biased region" description="Low complexity" evidence="13">
    <location>
        <begin position="1107"/>
        <end position="1136"/>
    </location>
</feature>
<feature type="region of interest" description="Disordered" evidence="13">
    <location>
        <begin position="926"/>
        <end position="1062"/>
    </location>
</feature>
<feature type="compositionally biased region" description="Polar residues" evidence="13">
    <location>
        <begin position="772"/>
        <end position="785"/>
    </location>
</feature>
<evidence type="ECO:0000256" key="4">
    <source>
        <dbReference type="ARBA" id="ARBA00022723"/>
    </source>
</evidence>
<dbReference type="Pfam" id="PF00141">
    <property type="entry name" value="peroxidase"/>
    <property type="match status" value="1"/>
</dbReference>
<keyword evidence="7" id="KW-0325">Glycoprotein</keyword>
<dbReference type="FunFam" id="1.10.420.10:FF:000029">
    <property type="entry name" value="Peroxidase"/>
    <property type="match status" value="1"/>
</dbReference>
<feature type="domain" description="Plant heme peroxidase family profile" evidence="14">
    <location>
        <begin position="234"/>
        <end position="492"/>
    </location>
</feature>
<evidence type="ECO:0000256" key="7">
    <source>
        <dbReference type="ARBA" id="ARBA00023180"/>
    </source>
</evidence>
<feature type="binding site" evidence="9">
    <location>
        <position position="388"/>
    </location>
    <ligand>
        <name>Ca(2+)</name>
        <dbReference type="ChEBI" id="CHEBI:29108"/>
        <label>2</label>
    </ligand>
</feature>
<evidence type="ECO:0000256" key="1">
    <source>
        <dbReference type="ARBA" id="ARBA00006089"/>
    </source>
</evidence>
<feature type="chain" id="PRO_5031596558" description="Peroxidase" evidence="12">
    <location>
        <begin position="19"/>
        <end position="1337"/>
    </location>
</feature>
<feature type="binding site" evidence="9">
    <location>
        <position position="265"/>
    </location>
    <ligand>
        <name>Ca(2+)</name>
        <dbReference type="ChEBI" id="CHEBI:29108"/>
        <label>1</label>
    </ligand>
</feature>
<feature type="compositionally biased region" description="Polar residues" evidence="13">
    <location>
        <begin position="1159"/>
        <end position="1169"/>
    </location>
</feature>
<dbReference type="InterPro" id="IPR044831">
    <property type="entry name" value="Ccp1-like"/>
</dbReference>
<feature type="binding site" evidence="9">
    <location>
        <position position="267"/>
    </location>
    <ligand>
        <name>Ca(2+)</name>
        <dbReference type="ChEBI" id="CHEBI:29108"/>
        <label>1</label>
    </ligand>
</feature>
<feature type="binding site" evidence="9">
    <location>
        <position position="246"/>
    </location>
    <ligand>
        <name>Ca(2+)</name>
        <dbReference type="ChEBI" id="CHEBI:29108"/>
        <label>1</label>
    </ligand>
</feature>
<feature type="compositionally biased region" description="Polar residues" evidence="13">
    <location>
        <begin position="794"/>
        <end position="804"/>
    </location>
</feature>
<dbReference type="OrthoDB" id="2113341at2759"/>
<dbReference type="InterPro" id="IPR001621">
    <property type="entry name" value="Ligninase"/>
</dbReference>
<evidence type="ECO:0000256" key="8">
    <source>
        <dbReference type="PIRSR" id="PIRSR601621-1"/>
    </source>
</evidence>
<feature type="binding site" evidence="9">
    <location>
        <position position="371"/>
    </location>
    <ligand>
        <name>Ca(2+)</name>
        <dbReference type="ChEBI" id="CHEBI:29108"/>
        <label>2</label>
    </ligand>
</feature>
<dbReference type="EMBL" id="CP069036">
    <property type="protein sequence ID" value="QRD02915.1"/>
    <property type="molecule type" value="Genomic_DNA"/>
</dbReference>
<dbReference type="GO" id="GO:0046872">
    <property type="term" value="F:metal ion binding"/>
    <property type="evidence" value="ECO:0007669"/>
    <property type="project" value="UniProtKB-UniRule"/>
</dbReference>
<keyword evidence="12" id="KW-0732">Signal</keyword>
<feature type="signal peptide" evidence="12">
    <location>
        <begin position="1"/>
        <end position="18"/>
    </location>
</feature>
<feature type="compositionally biased region" description="Polar residues" evidence="13">
    <location>
        <begin position="1086"/>
        <end position="1102"/>
    </location>
</feature>
<dbReference type="GO" id="GO:0020037">
    <property type="term" value="F:heme binding"/>
    <property type="evidence" value="ECO:0007669"/>
    <property type="project" value="UniProtKB-UniRule"/>
</dbReference>
<dbReference type="Gene3D" id="1.10.420.10">
    <property type="entry name" value="Peroxidase, domain 2"/>
    <property type="match status" value="1"/>
</dbReference>
<comment type="cofactor">
    <cofactor evidence="9 12">
        <name>Ca(2+)</name>
        <dbReference type="ChEBI" id="CHEBI:29108"/>
    </cofactor>
    <text evidence="9 12">Binds 2 calcium ions per subunit.</text>
</comment>
<feature type="compositionally biased region" description="Low complexity" evidence="13">
    <location>
        <begin position="691"/>
        <end position="722"/>
    </location>
</feature>
<feature type="compositionally biased region" description="Low complexity" evidence="13">
    <location>
        <begin position="1215"/>
        <end position="1268"/>
    </location>
</feature>
<comment type="similarity">
    <text evidence="1 12">Belongs to the peroxidase family. Ligninase subfamily.</text>
</comment>
<feature type="compositionally biased region" description="Polar residues" evidence="13">
    <location>
        <begin position="1001"/>
        <end position="1014"/>
    </location>
</feature>
<dbReference type="PRINTS" id="PR00462">
    <property type="entry name" value="LIGNINASE"/>
</dbReference>
<dbReference type="InterPro" id="IPR019794">
    <property type="entry name" value="Peroxidases_AS"/>
</dbReference>
<keyword evidence="2 12" id="KW-0575">Peroxidase</keyword>
<evidence type="ECO:0000313" key="15">
    <source>
        <dbReference type="EMBL" id="QRD02915.1"/>
    </source>
</evidence>
<dbReference type="InterPro" id="IPR010255">
    <property type="entry name" value="Haem_peroxidase_sf"/>
</dbReference>
<evidence type="ECO:0000259" key="14">
    <source>
        <dbReference type="PROSITE" id="PS50873"/>
    </source>
</evidence>
<dbReference type="GO" id="GO:0034599">
    <property type="term" value="P:cellular response to oxidative stress"/>
    <property type="evidence" value="ECO:0007669"/>
    <property type="project" value="InterPro"/>
</dbReference>
<keyword evidence="5 12" id="KW-0560">Oxidoreductase</keyword>
<dbReference type="PROSITE" id="PS50873">
    <property type="entry name" value="PEROXIDASE_4"/>
    <property type="match status" value="1"/>
</dbReference>
<keyword evidence="4 9" id="KW-0479">Metal-binding</keyword>
<comment type="cofactor">
    <cofactor evidence="9">
        <name>heme b</name>
        <dbReference type="ChEBI" id="CHEBI:60344"/>
    </cofactor>
    <text evidence="9">Binds 1 heme b (iron(II)-protoporphyrin IX) group per subunit.</text>
</comment>
<dbReference type="PANTHER" id="PTHR31356">
    <property type="entry name" value="THYLAKOID LUMENAL 29 KDA PROTEIN, CHLOROPLASTIC-RELATED"/>
    <property type="match status" value="1"/>
</dbReference>
<name>A0A7U2I5V2_PHANO</name>
<keyword evidence="3 9" id="KW-0349">Heme</keyword>
<feature type="active site" description="Proton acceptor" evidence="8">
    <location>
        <position position="245"/>
    </location>
</feature>
<feature type="binding site" description="axial binding residue" evidence="9">
    <location>
        <position position="370"/>
    </location>
    <ligand>
        <name>heme b</name>
        <dbReference type="ChEBI" id="CHEBI:60344"/>
    </ligand>
    <ligandPart>
        <name>Fe</name>
        <dbReference type="ChEBI" id="CHEBI:18248"/>
    </ligandPart>
</feature>
<feature type="compositionally biased region" description="Low complexity" evidence="13">
    <location>
        <begin position="963"/>
        <end position="995"/>
    </location>
</feature>
<gene>
    <name evidence="15" type="ORF">JI435_116390</name>
</gene>
<feature type="region of interest" description="Disordered" evidence="13">
    <location>
        <begin position="126"/>
        <end position="155"/>
    </location>
</feature>
<evidence type="ECO:0000313" key="16">
    <source>
        <dbReference type="Proteomes" id="UP000663193"/>
    </source>
</evidence>
<keyword evidence="6 9" id="KW-0408">Iron</keyword>
<feature type="region of interest" description="Disordered" evidence="13">
    <location>
        <begin position="669"/>
        <end position="722"/>
    </location>
</feature>
<dbReference type="InterPro" id="IPR002016">
    <property type="entry name" value="Haem_peroxidase"/>
</dbReference>
<feature type="region of interest" description="Disordered" evidence="13">
    <location>
        <begin position="1281"/>
        <end position="1302"/>
    </location>
</feature>